<dbReference type="EMBL" id="CACSAS010000001">
    <property type="protein sequence ID" value="CAA0107330.1"/>
    <property type="molecule type" value="Genomic_DNA"/>
</dbReference>
<dbReference type="RefSeq" id="WP_159600300.1">
    <property type="nucleotide sequence ID" value="NZ_CACSAS010000001.1"/>
</dbReference>
<evidence type="ECO:0008006" key="3">
    <source>
        <dbReference type="Google" id="ProtNLM"/>
    </source>
</evidence>
<protein>
    <recommendedName>
        <fullName evidence="3">Cyclic nucleotide-binding domain-containing protein</fullName>
    </recommendedName>
</protein>
<accession>A0A5S9PT79</accession>
<dbReference type="Proteomes" id="UP000433050">
    <property type="component" value="Unassembled WGS sequence"/>
</dbReference>
<dbReference type="Gene3D" id="2.60.120.10">
    <property type="entry name" value="Jelly Rolls"/>
    <property type="match status" value="1"/>
</dbReference>
<name>A0A5S9PT79_9HYPH</name>
<gene>
    <name evidence="1" type="ORF">STARVERO_03434</name>
</gene>
<dbReference type="InterPro" id="IPR014710">
    <property type="entry name" value="RmlC-like_jellyroll"/>
</dbReference>
<proteinExistence type="predicted"/>
<organism evidence="1 2">
    <name type="scientific">Starkeya nomas</name>
    <dbReference type="NCBI Taxonomy" id="2666134"/>
    <lineage>
        <taxon>Bacteria</taxon>
        <taxon>Pseudomonadati</taxon>
        <taxon>Pseudomonadota</taxon>
        <taxon>Alphaproteobacteria</taxon>
        <taxon>Hyphomicrobiales</taxon>
        <taxon>Xanthobacteraceae</taxon>
        <taxon>Starkeya</taxon>
    </lineage>
</organism>
<sequence length="198" mass="22347">MSSLPDFILQRADLPREEIEWLLGQAKPRTLPRGGVFCAMGQADHEIGFLEEGILQVFALSPEGRKILLDFVFAGSVALALDSATRGIPSEVVFEAVTPCIVTVMPYHLRHVAVERHSGWERLATRMTEEVFARKQQRHMSLRSKSARQRYAELGLELPAEWRQIPQHLIAAYLNITPQYLSNLRRGHGKGRGPIRKA</sequence>
<evidence type="ECO:0000313" key="2">
    <source>
        <dbReference type="Proteomes" id="UP000433050"/>
    </source>
</evidence>
<dbReference type="InterPro" id="IPR018490">
    <property type="entry name" value="cNMP-bd_dom_sf"/>
</dbReference>
<keyword evidence="2" id="KW-1185">Reference proteome</keyword>
<dbReference type="AlphaFoldDB" id="A0A5S9PT79"/>
<dbReference type="SUPFAM" id="SSF51206">
    <property type="entry name" value="cAMP-binding domain-like"/>
    <property type="match status" value="1"/>
</dbReference>
<evidence type="ECO:0000313" key="1">
    <source>
        <dbReference type="EMBL" id="CAA0107330.1"/>
    </source>
</evidence>
<reference evidence="1 2" key="1">
    <citation type="submission" date="2019-12" db="EMBL/GenBank/DDBJ databases">
        <authorList>
            <person name="Reyes-Prieto M."/>
        </authorList>
    </citation>
    <scope>NUCLEOTIDE SEQUENCE [LARGE SCALE GENOMIC DNA]</scope>
    <source>
        <strain evidence="1">HF14-78462</strain>
    </source>
</reference>